<dbReference type="EMBL" id="JAVRQU010000007">
    <property type="protein sequence ID" value="KAK5700550.1"/>
    <property type="molecule type" value="Genomic_DNA"/>
</dbReference>
<accession>A0AAN7W6J5</accession>
<keyword evidence="1" id="KW-0663">Pyridoxal phosphate</keyword>
<dbReference type="Gene3D" id="3.40.640.10">
    <property type="entry name" value="Type I PLP-dependent aspartate aminotransferase-like (Major domain)"/>
    <property type="match status" value="1"/>
</dbReference>
<gene>
    <name evidence="3" type="ORF">LTR97_005067</name>
</gene>
<name>A0AAN7W6J5_9PEZI</name>
<dbReference type="PANTHER" id="PTHR43092:SF2">
    <property type="entry name" value="HERCYNYLCYSTEINE SULFOXIDE LYASE"/>
    <property type="match status" value="1"/>
</dbReference>
<reference evidence="3" key="1">
    <citation type="submission" date="2023-08" db="EMBL/GenBank/DDBJ databases">
        <title>Black Yeasts Isolated from many extreme environments.</title>
        <authorList>
            <person name="Coleine C."/>
            <person name="Stajich J.E."/>
            <person name="Selbmann L."/>
        </authorList>
    </citation>
    <scope>NUCLEOTIDE SEQUENCE</scope>
    <source>
        <strain evidence="3">CCFEE 5810</strain>
    </source>
</reference>
<dbReference type="PANTHER" id="PTHR43092">
    <property type="entry name" value="L-CYSTEINE DESULFHYDRASE"/>
    <property type="match status" value="1"/>
</dbReference>
<dbReference type="Pfam" id="PF00266">
    <property type="entry name" value="Aminotran_5"/>
    <property type="match status" value="1"/>
</dbReference>
<dbReference type="Proteomes" id="UP001310594">
    <property type="component" value="Unassembled WGS sequence"/>
</dbReference>
<dbReference type="InterPro" id="IPR000192">
    <property type="entry name" value="Aminotrans_V_dom"/>
</dbReference>
<sequence length="452" mass="50495">MAISRLNALAAQIGGARSDGIECGKDAAKEFGFAPNHRNLNHGSFGTYPKLLRSLVNHYQDEAEARPDRFIRYDYPSLLDKSRYAVAKYINAPTSTIVLIPNATTGLNTVLQNLVFQPGDAIIYFATIYGACEKTVDFITETTPAESHKVDYEFPISDQDLLGRFEDAIRSLKNKGKHVKLAIFDTIVSLPGVRMPFERLTALCKEHSILSCIDGAHGIGHIPLDLTDLDPDFFFSNAHKWLYAPRGCAVFYVPERNQHLIRSTMPTSHGFIPRPVEGKVINNPLPPTGKSDFVTNFQFVGTTDDTPYLCISAALEWRSRITYAGRKGEEAITAYNLRLAREAGVVVSTSLSTEVMENAERTLGECNFSNVRLPLCFSEVARGEHAQAVKIGQWIAKVLVEEYDTFIAIIVYNGSWWVRLSAQIYLTIEDFEWAGKVLKEVCGRVESGEWER</sequence>
<evidence type="ECO:0000259" key="2">
    <source>
        <dbReference type="Pfam" id="PF00266"/>
    </source>
</evidence>
<feature type="domain" description="Aminotransferase class V" evidence="2">
    <location>
        <begin position="79"/>
        <end position="265"/>
    </location>
</feature>
<dbReference type="AlphaFoldDB" id="A0AAN7W6J5"/>
<proteinExistence type="predicted"/>
<protein>
    <recommendedName>
        <fullName evidence="2">Aminotransferase class V domain-containing protein</fullName>
    </recommendedName>
</protein>
<dbReference type="InterPro" id="IPR015424">
    <property type="entry name" value="PyrdxlP-dep_Trfase"/>
</dbReference>
<evidence type="ECO:0000313" key="3">
    <source>
        <dbReference type="EMBL" id="KAK5700550.1"/>
    </source>
</evidence>
<organism evidence="3 4">
    <name type="scientific">Elasticomyces elasticus</name>
    <dbReference type="NCBI Taxonomy" id="574655"/>
    <lineage>
        <taxon>Eukaryota</taxon>
        <taxon>Fungi</taxon>
        <taxon>Dikarya</taxon>
        <taxon>Ascomycota</taxon>
        <taxon>Pezizomycotina</taxon>
        <taxon>Dothideomycetes</taxon>
        <taxon>Dothideomycetidae</taxon>
        <taxon>Mycosphaerellales</taxon>
        <taxon>Teratosphaeriaceae</taxon>
        <taxon>Elasticomyces</taxon>
    </lineage>
</organism>
<evidence type="ECO:0000256" key="1">
    <source>
        <dbReference type="ARBA" id="ARBA00022898"/>
    </source>
</evidence>
<comment type="caution">
    <text evidence="3">The sequence shown here is derived from an EMBL/GenBank/DDBJ whole genome shotgun (WGS) entry which is preliminary data.</text>
</comment>
<evidence type="ECO:0000313" key="4">
    <source>
        <dbReference type="Proteomes" id="UP001310594"/>
    </source>
</evidence>
<dbReference type="SUPFAM" id="SSF53383">
    <property type="entry name" value="PLP-dependent transferases"/>
    <property type="match status" value="1"/>
</dbReference>
<dbReference type="InterPro" id="IPR015421">
    <property type="entry name" value="PyrdxlP-dep_Trfase_major"/>
</dbReference>